<dbReference type="OrthoDB" id="341259at2759"/>
<keyword evidence="1" id="KW-0677">Repeat</keyword>
<gene>
    <name evidence="4" type="ORF">BS50DRAFT_550485</name>
</gene>
<protein>
    <submittedName>
        <fullName evidence="4">Ankyrin</fullName>
    </submittedName>
</protein>
<dbReference type="Pfam" id="PF12796">
    <property type="entry name" value="Ank_2"/>
    <property type="match status" value="1"/>
</dbReference>
<dbReference type="SMART" id="SM00248">
    <property type="entry name" value="ANK"/>
    <property type="match status" value="4"/>
</dbReference>
<dbReference type="Proteomes" id="UP000240883">
    <property type="component" value="Unassembled WGS sequence"/>
</dbReference>
<name>A0A2T2NQA1_CORCC</name>
<keyword evidence="5" id="KW-1185">Reference proteome</keyword>
<dbReference type="Gene3D" id="1.25.40.20">
    <property type="entry name" value="Ankyrin repeat-containing domain"/>
    <property type="match status" value="2"/>
</dbReference>
<dbReference type="Pfam" id="PF13637">
    <property type="entry name" value="Ank_4"/>
    <property type="match status" value="1"/>
</dbReference>
<evidence type="ECO:0000256" key="2">
    <source>
        <dbReference type="ARBA" id="ARBA00023043"/>
    </source>
</evidence>
<dbReference type="InterPro" id="IPR036770">
    <property type="entry name" value="Ankyrin_rpt-contain_sf"/>
</dbReference>
<evidence type="ECO:0000313" key="4">
    <source>
        <dbReference type="EMBL" id="PSN67583.1"/>
    </source>
</evidence>
<sequence length="274" mass="30686">MDEGAPVSPIRVALKWWNHNSVRALLTLTWAASPTDFYPSESELNSLIYAYNHCYQQARSYSSISDLFFNWGSEKDILTLVRCGTFGDSDISSTTRHSLLAFTVDRGYVTVTEFLLSDPRVDCNRQDRDGFTPLIKAAREGREKIVPLLLECAQIDVNLQDTISQTALSYATMNGHEDIVSRLLGAKQVDINSQDNIHGRTPLIFALENGYHNIARLILTRPDIDVNICTKAGKSPLDFARRGGMQEETNMIARLIRAKRHCTSSVSKLSEADN</sequence>
<feature type="repeat" description="ANK" evidence="3">
    <location>
        <begin position="163"/>
        <end position="196"/>
    </location>
</feature>
<dbReference type="PANTHER" id="PTHR24173">
    <property type="entry name" value="ANKYRIN REPEAT CONTAINING"/>
    <property type="match status" value="1"/>
</dbReference>
<dbReference type="AlphaFoldDB" id="A0A2T2NQA1"/>
<evidence type="ECO:0000313" key="5">
    <source>
        <dbReference type="Proteomes" id="UP000240883"/>
    </source>
</evidence>
<organism evidence="4 5">
    <name type="scientific">Corynespora cassiicola Philippines</name>
    <dbReference type="NCBI Taxonomy" id="1448308"/>
    <lineage>
        <taxon>Eukaryota</taxon>
        <taxon>Fungi</taxon>
        <taxon>Dikarya</taxon>
        <taxon>Ascomycota</taxon>
        <taxon>Pezizomycotina</taxon>
        <taxon>Dothideomycetes</taxon>
        <taxon>Pleosporomycetidae</taxon>
        <taxon>Pleosporales</taxon>
        <taxon>Corynesporascaceae</taxon>
        <taxon>Corynespora</taxon>
    </lineage>
</organism>
<dbReference type="EMBL" id="KZ678134">
    <property type="protein sequence ID" value="PSN67583.1"/>
    <property type="molecule type" value="Genomic_DNA"/>
</dbReference>
<dbReference type="InterPro" id="IPR002110">
    <property type="entry name" value="Ankyrin_rpt"/>
</dbReference>
<dbReference type="SUPFAM" id="SSF48403">
    <property type="entry name" value="Ankyrin repeat"/>
    <property type="match status" value="1"/>
</dbReference>
<accession>A0A2T2NQA1</accession>
<evidence type="ECO:0000256" key="3">
    <source>
        <dbReference type="PROSITE-ProRule" id="PRU00023"/>
    </source>
</evidence>
<keyword evidence="2 3" id="KW-0040">ANK repeat</keyword>
<dbReference type="PROSITE" id="PS50088">
    <property type="entry name" value="ANK_REPEAT"/>
    <property type="match status" value="1"/>
</dbReference>
<dbReference type="PANTHER" id="PTHR24173:SF74">
    <property type="entry name" value="ANKYRIN REPEAT DOMAIN-CONTAINING PROTEIN 16"/>
    <property type="match status" value="1"/>
</dbReference>
<reference evidence="4 5" key="1">
    <citation type="journal article" date="2018" name="Front. Microbiol.">
        <title>Genome-Wide Analysis of Corynespora cassiicola Leaf Fall Disease Putative Effectors.</title>
        <authorList>
            <person name="Lopez D."/>
            <person name="Ribeiro S."/>
            <person name="Label P."/>
            <person name="Fumanal B."/>
            <person name="Venisse J.S."/>
            <person name="Kohler A."/>
            <person name="de Oliveira R.R."/>
            <person name="Labutti K."/>
            <person name="Lipzen A."/>
            <person name="Lail K."/>
            <person name="Bauer D."/>
            <person name="Ohm R.A."/>
            <person name="Barry K.W."/>
            <person name="Spatafora J."/>
            <person name="Grigoriev I.V."/>
            <person name="Martin F.M."/>
            <person name="Pujade-Renaud V."/>
        </authorList>
    </citation>
    <scope>NUCLEOTIDE SEQUENCE [LARGE SCALE GENOMIC DNA]</scope>
    <source>
        <strain evidence="4 5">Philippines</strain>
    </source>
</reference>
<dbReference type="STRING" id="1448308.A0A2T2NQA1"/>
<evidence type="ECO:0000256" key="1">
    <source>
        <dbReference type="ARBA" id="ARBA00022737"/>
    </source>
</evidence>
<proteinExistence type="predicted"/>